<evidence type="ECO:0000313" key="1">
    <source>
        <dbReference type="EMBL" id="HGZ79496.1"/>
    </source>
</evidence>
<dbReference type="GO" id="GO:0016853">
    <property type="term" value="F:isomerase activity"/>
    <property type="evidence" value="ECO:0007669"/>
    <property type="project" value="UniProtKB-KW"/>
</dbReference>
<accession>A0A832MMN6</accession>
<dbReference type="InterPro" id="IPR036237">
    <property type="entry name" value="Xyl_isomerase-like_sf"/>
</dbReference>
<dbReference type="Gene3D" id="3.20.20.150">
    <property type="entry name" value="Divalent-metal-dependent TIM barrel enzymes"/>
    <property type="match status" value="1"/>
</dbReference>
<comment type="caution">
    <text evidence="1">The sequence shown here is derived from an EMBL/GenBank/DDBJ whole genome shotgun (WGS) entry which is preliminary data.</text>
</comment>
<dbReference type="SUPFAM" id="SSF51658">
    <property type="entry name" value="Xylose isomerase-like"/>
    <property type="match status" value="1"/>
</dbReference>
<protein>
    <submittedName>
        <fullName evidence="1">Sugar phosphate isomerase/epimerase</fullName>
    </submittedName>
</protein>
<proteinExistence type="predicted"/>
<name>A0A832MMN6_9THEM</name>
<dbReference type="AlphaFoldDB" id="A0A832MMN6"/>
<reference evidence="1" key="1">
    <citation type="journal article" date="2020" name="mSystems">
        <title>Genome- and Community-Level Interaction Insights into Carbon Utilization and Element Cycling Functions of Hydrothermarchaeota in Hydrothermal Sediment.</title>
        <authorList>
            <person name="Zhou Z."/>
            <person name="Liu Y."/>
            <person name="Xu W."/>
            <person name="Pan J."/>
            <person name="Luo Z.H."/>
            <person name="Li M."/>
        </authorList>
    </citation>
    <scope>NUCLEOTIDE SEQUENCE [LARGE SCALE GENOMIC DNA]</scope>
    <source>
        <strain evidence="1">SpSt-86</strain>
    </source>
</reference>
<sequence length="274" mass="32705">MFHVWTFLRHKDNEGVFEKDVRRKGVSTSMIRSNEEFLHLLPPTELYELTFFRARALEKVLTFLRERNASFGVHLPFVFRYSKVHPLPTSLFESERLDTFEVNLFASLFSRQIGAEYVVVHFPTAQQREDWLEDRTILHECVEHLVKLNEILPVRIENVYMNDRFHNSQDYNWLCFETNAKLCVDVGHLLIDSQIYGFDPVRFIDNVSTHVAEFHIYYADWETYRRCHHAPWGESRDFLRVLDFLRDFDADFVIEPSNDCVEGLEKLLDYWEGL</sequence>
<gene>
    <name evidence="1" type="ORF">ENW55_05895</name>
</gene>
<organism evidence="1">
    <name type="scientific">Pseudothermotoga hypogea</name>
    <dbReference type="NCBI Taxonomy" id="57487"/>
    <lineage>
        <taxon>Bacteria</taxon>
        <taxon>Thermotogati</taxon>
        <taxon>Thermotogota</taxon>
        <taxon>Thermotogae</taxon>
        <taxon>Thermotogales</taxon>
        <taxon>Thermotogaceae</taxon>
        <taxon>Pseudothermotoga</taxon>
    </lineage>
</organism>
<keyword evidence="1" id="KW-0413">Isomerase</keyword>
<dbReference type="EMBL" id="DTKQ01000043">
    <property type="protein sequence ID" value="HGZ79496.1"/>
    <property type="molecule type" value="Genomic_DNA"/>
</dbReference>